<evidence type="ECO:0000313" key="3">
    <source>
        <dbReference type="Proteomes" id="UP000182259"/>
    </source>
</evidence>
<evidence type="ECO:0000313" key="4">
    <source>
        <dbReference type="Proteomes" id="UP000182334"/>
    </source>
</evidence>
<accession>A0A1L0BKJ4</accession>
<dbReference type="OrthoDB" id="4077708at2759"/>
<organism evidence="1 4">
    <name type="scientific">Sungouiella intermedia</name>
    <dbReference type="NCBI Taxonomy" id="45354"/>
    <lineage>
        <taxon>Eukaryota</taxon>
        <taxon>Fungi</taxon>
        <taxon>Dikarya</taxon>
        <taxon>Ascomycota</taxon>
        <taxon>Saccharomycotina</taxon>
        <taxon>Pichiomycetes</taxon>
        <taxon>Metschnikowiaceae</taxon>
        <taxon>Sungouiella</taxon>
    </lineage>
</organism>
<gene>
    <name evidence="2" type="ORF">SAMEA4029009_CIC11G00000001699</name>
    <name evidence="1" type="ORF">SAMEA4029010_CIC11G00000004661</name>
</gene>
<keyword evidence="4" id="KW-1185">Reference proteome</keyword>
<evidence type="ECO:0000313" key="1">
    <source>
        <dbReference type="EMBL" id="SGZ51865.1"/>
    </source>
</evidence>
<proteinExistence type="predicted"/>
<sequence>MYQVAEPQNFIDIDIDFESEWNPHYLDSYVDTPESPLSQPQTPVTGLMYECNFCLQEHSPSMPCNSNYVFLLPQLASYTYASPFQEEKQLDDGIVESNYRKWLVSVTPR</sequence>
<name>A0A1L0BKJ4_9ASCO</name>
<dbReference type="AlphaFoldDB" id="A0A1L0BKJ4"/>
<protein>
    <submittedName>
        <fullName evidence="2">CIC11C00000001699</fullName>
    </submittedName>
    <submittedName>
        <fullName evidence="1">CIC11C00000004661</fullName>
    </submittedName>
</protein>
<dbReference type="EMBL" id="LT635765">
    <property type="protein sequence ID" value="SGZ52102.1"/>
    <property type="molecule type" value="Genomic_DNA"/>
</dbReference>
<evidence type="ECO:0000313" key="2">
    <source>
        <dbReference type="EMBL" id="SGZ52102.1"/>
    </source>
</evidence>
<reference evidence="3 4" key="1">
    <citation type="submission" date="2016-10" db="EMBL/GenBank/DDBJ databases">
        <authorList>
            <person name="de Groot N.N."/>
        </authorList>
    </citation>
    <scope>NUCLEOTIDE SEQUENCE [LARGE SCALE GENOMIC DNA]</scope>
    <source>
        <strain evidence="1 4">CBS 141442</strain>
        <strain evidence="2 3">PYCC 4715</strain>
    </source>
</reference>
<dbReference type="EMBL" id="LT635758">
    <property type="protein sequence ID" value="SGZ51865.1"/>
    <property type="molecule type" value="Genomic_DNA"/>
</dbReference>
<dbReference type="Proteomes" id="UP000182259">
    <property type="component" value="Chromosome II"/>
</dbReference>
<dbReference type="Proteomes" id="UP000182334">
    <property type="component" value="Chromosome III"/>
</dbReference>